<dbReference type="PIRSF" id="PIRSF006246">
    <property type="entry name" value="Asp_decarbox"/>
    <property type="match status" value="1"/>
</dbReference>
<dbReference type="AlphaFoldDB" id="X0SVL5"/>
<evidence type="ECO:0000256" key="1">
    <source>
        <dbReference type="ARBA" id="ARBA00022490"/>
    </source>
</evidence>
<dbReference type="Pfam" id="PF02261">
    <property type="entry name" value="Asp_decarbox"/>
    <property type="match status" value="1"/>
</dbReference>
<evidence type="ECO:0000256" key="4">
    <source>
        <dbReference type="ARBA" id="ARBA00022813"/>
    </source>
</evidence>
<evidence type="ECO:0000256" key="7">
    <source>
        <dbReference type="ARBA" id="ARBA00023270"/>
    </source>
</evidence>
<dbReference type="GO" id="GO:0004068">
    <property type="term" value="F:aspartate 1-decarboxylase activity"/>
    <property type="evidence" value="ECO:0007669"/>
    <property type="project" value="InterPro"/>
</dbReference>
<keyword evidence="1" id="KW-0963">Cytoplasm</keyword>
<dbReference type="NCBIfam" id="TIGR00223">
    <property type="entry name" value="panD"/>
    <property type="match status" value="1"/>
</dbReference>
<proteinExistence type="inferred from homology"/>
<dbReference type="GO" id="GO:0005829">
    <property type="term" value="C:cytosol"/>
    <property type="evidence" value="ECO:0007669"/>
    <property type="project" value="TreeGrafter"/>
</dbReference>
<dbReference type="HAMAP" id="MF_00446">
    <property type="entry name" value="PanD"/>
    <property type="match status" value="1"/>
</dbReference>
<evidence type="ECO:0000313" key="9">
    <source>
        <dbReference type="EMBL" id="GAF85238.1"/>
    </source>
</evidence>
<evidence type="ECO:0000256" key="5">
    <source>
        <dbReference type="ARBA" id="ARBA00023145"/>
    </source>
</evidence>
<dbReference type="GO" id="GO:0006523">
    <property type="term" value="P:alanine biosynthetic process"/>
    <property type="evidence" value="ECO:0007669"/>
    <property type="project" value="InterPro"/>
</dbReference>
<dbReference type="PANTHER" id="PTHR21012">
    <property type="entry name" value="ASPARTATE 1-DECARBOXYLASE"/>
    <property type="match status" value="1"/>
</dbReference>
<comment type="caution">
    <text evidence="9">The sequence shown here is derived from an EMBL/GenBank/DDBJ whole genome shotgun (WGS) entry which is preliminary data.</text>
</comment>
<keyword evidence="6" id="KW-0456">Lyase</keyword>
<accession>X0SVL5</accession>
<sequence>LKSKIHRAAVTGASVDYEGSLTIARDLAERVGLRAYEKILVGNLENGERFETYCIYGATGSGVIELNGATAHLGKIGDRLTIMSYGQYSPVEADDAKPAVILLDETNAIVRESGILNC</sequence>
<organism evidence="9">
    <name type="scientific">marine sediment metagenome</name>
    <dbReference type="NCBI Taxonomy" id="412755"/>
    <lineage>
        <taxon>unclassified sequences</taxon>
        <taxon>metagenomes</taxon>
        <taxon>ecological metagenomes</taxon>
    </lineage>
</organism>
<dbReference type="PANTHER" id="PTHR21012:SF0">
    <property type="entry name" value="ASPARTATE 1-DECARBOXYLASE"/>
    <property type="match status" value="1"/>
</dbReference>
<reference evidence="9" key="1">
    <citation type="journal article" date="2014" name="Front. Microbiol.">
        <title>High frequency of phylogenetically diverse reductive dehalogenase-homologous genes in deep subseafloor sedimentary metagenomes.</title>
        <authorList>
            <person name="Kawai M."/>
            <person name="Futagami T."/>
            <person name="Toyoda A."/>
            <person name="Takaki Y."/>
            <person name="Nishi S."/>
            <person name="Hori S."/>
            <person name="Arai W."/>
            <person name="Tsubouchi T."/>
            <person name="Morono Y."/>
            <person name="Uchiyama I."/>
            <person name="Ito T."/>
            <person name="Fujiyama A."/>
            <person name="Inagaki F."/>
            <person name="Takami H."/>
        </authorList>
    </citation>
    <scope>NUCLEOTIDE SEQUENCE</scope>
    <source>
        <strain evidence="9">Expedition CK06-06</strain>
    </source>
</reference>
<keyword evidence="8" id="KW-0670">Pyruvate</keyword>
<dbReference type="InterPro" id="IPR009010">
    <property type="entry name" value="Asp_de-COase-like_dom_sf"/>
</dbReference>
<keyword evidence="5" id="KW-0865">Zymogen</keyword>
<feature type="non-terminal residue" evidence="9">
    <location>
        <position position="1"/>
    </location>
</feature>
<gene>
    <name evidence="9" type="ORF">S01H1_09744</name>
</gene>
<dbReference type="EMBL" id="BARS01004981">
    <property type="protein sequence ID" value="GAF85238.1"/>
    <property type="molecule type" value="Genomic_DNA"/>
</dbReference>
<dbReference type="GO" id="GO:0015940">
    <property type="term" value="P:pantothenate biosynthetic process"/>
    <property type="evidence" value="ECO:0007669"/>
    <property type="project" value="UniProtKB-KW"/>
</dbReference>
<evidence type="ECO:0000256" key="6">
    <source>
        <dbReference type="ARBA" id="ARBA00023239"/>
    </source>
</evidence>
<keyword evidence="7" id="KW-0704">Schiff base</keyword>
<keyword evidence="3" id="KW-0210">Decarboxylase</keyword>
<evidence type="ECO:0000256" key="3">
    <source>
        <dbReference type="ARBA" id="ARBA00022793"/>
    </source>
</evidence>
<dbReference type="CDD" id="cd06919">
    <property type="entry name" value="Asp_decarbox"/>
    <property type="match status" value="1"/>
</dbReference>
<keyword evidence="2" id="KW-0566">Pantothenate biosynthesis</keyword>
<evidence type="ECO:0000256" key="8">
    <source>
        <dbReference type="ARBA" id="ARBA00023317"/>
    </source>
</evidence>
<dbReference type="Gene3D" id="2.40.40.20">
    <property type="match status" value="1"/>
</dbReference>
<keyword evidence="4" id="KW-0068">Autocatalytic cleavage</keyword>
<protein>
    <recommendedName>
        <fullName evidence="10">Aspartate 1-decarboxylase</fullName>
    </recommendedName>
</protein>
<evidence type="ECO:0008006" key="10">
    <source>
        <dbReference type="Google" id="ProtNLM"/>
    </source>
</evidence>
<name>X0SVL5_9ZZZZ</name>
<dbReference type="SUPFAM" id="SSF50692">
    <property type="entry name" value="ADC-like"/>
    <property type="match status" value="1"/>
</dbReference>
<evidence type="ECO:0000256" key="2">
    <source>
        <dbReference type="ARBA" id="ARBA00022655"/>
    </source>
</evidence>
<dbReference type="InterPro" id="IPR003190">
    <property type="entry name" value="Asp_decarbox"/>
</dbReference>